<keyword evidence="2" id="KW-1185">Reference proteome</keyword>
<protein>
    <submittedName>
        <fullName evidence="1">Uncharacterized protein</fullName>
    </submittedName>
</protein>
<dbReference type="Proteomes" id="UP000195442">
    <property type="component" value="Unassembled WGS sequence"/>
</dbReference>
<evidence type="ECO:0000313" key="1">
    <source>
        <dbReference type="EMBL" id="SJM92184.1"/>
    </source>
</evidence>
<name>A0A1R4H7G8_9GAMM</name>
<dbReference type="EMBL" id="FUKJ01000176">
    <property type="protein sequence ID" value="SJM92184.1"/>
    <property type="molecule type" value="Genomic_DNA"/>
</dbReference>
<sequence>MSYALSTESTKSTKIFNENGYQINVGQIFPLLPEGEGWDEGDLNLPSPNPLPLERAFVPY</sequence>
<organism evidence="1 2">
    <name type="scientific">Crenothrix polyspora</name>
    <dbReference type="NCBI Taxonomy" id="360316"/>
    <lineage>
        <taxon>Bacteria</taxon>
        <taxon>Pseudomonadati</taxon>
        <taxon>Pseudomonadota</taxon>
        <taxon>Gammaproteobacteria</taxon>
        <taxon>Methylococcales</taxon>
        <taxon>Crenotrichaceae</taxon>
        <taxon>Crenothrix</taxon>
    </lineage>
</organism>
<proteinExistence type="predicted"/>
<gene>
    <name evidence="1" type="ORF">CRENPOLYSF2_2570004</name>
</gene>
<reference evidence="2" key="1">
    <citation type="submission" date="2017-02" db="EMBL/GenBank/DDBJ databases">
        <authorList>
            <person name="Daims H."/>
        </authorList>
    </citation>
    <scope>NUCLEOTIDE SEQUENCE [LARGE SCALE GENOMIC DNA]</scope>
</reference>
<accession>A0A1R4H7G8</accession>
<dbReference type="AlphaFoldDB" id="A0A1R4H7G8"/>
<evidence type="ECO:0000313" key="2">
    <source>
        <dbReference type="Proteomes" id="UP000195442"/>
    </source>
</evidence>